<dbReference type="Proteomes" id="UP000290289">
    <property type="component" value="Chromosome 11"/>
</dbReference>
<dbReference type="GO" id="GO:0005789">
    <property type="term" value="C:endoplasmic reticulum membrane"/>
    <property type="evidence" value="ECO:0007669"/>
    <property type="project" value="TreeGrafter"/>
</dbReference>
<dbReference type="STRING" id="3750.A0A498ILT3"/>
<proteinExistence type="predicted"/>
<keyword evidence="2" id="KW-1185">Reference proteome</keyword>
<organism evidence="1 2">
    <name type="scientific">Malus domestica</name>
    <name type="common">Apple</name>
    <name type="synonym">Pyrus malus</name>
    <dbReference type="NCBI Taxonomy" id="3750"/>
    <lineage>
        <taxon>Eukaryota</taxon>
        <taxon>Viridiplantae</taxon>
        <taxon>Streptophyta</taxon>
        <taxon>Embryophyta</taxon>
        <taxon>Tracheophyta</taxon>
        <taxon>Spermatophyta</taxon>
        <taxon>Magnoliopsida</taxon>
        <taxon>eudicotyledons</taxon>
        <taxon>Gunneridae</taxon>
        <taxon>Pentapetalae</taxon>
        <taxon>rosids</taxon>
        <taxon>fabids</taxon>
        <taxon>Rosales</taxon>
        <taxon>Rosaceae</taxon>
        <taxon>Amygdaloideae</taxon>
        <taxon>Maleae</taxon>
        <taxon>Malus</taxon>
    </lineage>
</organism>
<accession>A0A498ILT3</accession>
<dbReference type="PANTHER" id="PTHR45919">
    <property type="entry name" value="GDP-MAN:MAN(3)GLCNAC(2)-PP-DOL ALPHA-1,2-MANNOSYLTRANSFERASE"/>
    <property type="match status" value="1"/>
</dbReference>
<evidence type="ECO:0000313" key="2">
    <source>
        <dbReference type="Proteomes" id="UP000290289"/>
    </source>
</evidence>
<dbReference type="Gene3D" id="3.40.50.2000">
    <property type="entry name" value="Glycogen Phosphorylase B"/>
    <property type="match status" value="1"/>
</dbReference>
<evidence type="ECO:0000313" key="1">
    <source>
        <dbReference type="EMBL" id="RXH83124.1"/>
    </source>
</evidence>
<dbReference type="AlphaFoldDB" id="A0A498ILT3"/>
<dbReference type="InterPro" id="IPR038013">
    <property type="entry name" value="ALG11"/>
</dbReference>
<dbReference type="PANTHER" id="PTHR45919:SF1">
    <property type="entry name" value="GDP-MAN:MAN(3)GLCNAC(2)-PP-DOL ALPHA-1,2-MANNOSYLTRANSFERASE"/>
    <property type="match status" value="1"/>
</dbReference>
<gene>
    <name evidence="1" type="ORF">DVH24_003622</name>
</gene>
<comment type="caution">
    <text evidence="1">The sequence shown here is derived from an EMBL/GenBank/DDBJ whole genome shotgun (WGS) entry which is preliminary data.</text>
</comment>
<dbReference type="SUPFAM" id="SSF53756">
    <property type="entry name" value="UDP-Glycosyltransferase/glycogen phosphorylase"/>
    <property type="match status" value="1"/>
</dbReference>
<dbReference type="EMBL" id="RDQH01000337">
    <property type="protein sequence ID" value="RXH83124.1"/>
    <property type="molecule type" value="Genomic_DNA"/>
</dbReference>
<sequence length="191" mass="22203">MVNSSWTQSHIEKLCNFLTRSKRVYPPCDTYRLQALSLEKPAELTKFIYVAQFRPKKALGLQLEAFAVAIGKLDAHLPRPKLQFVGSCRNKADEESLQHLKDKAVELKVDGDVEFHKNVNSNKLHTLLSVLSDRKCFDLLIINLFLSVKTDRKWFYLFIINSFSVEWFKQFVSVSADRISVGYIRHNFCRF</sequence>
<evidence type="ECO:0008006" key="3">
    <source>
        <dbReference type="Google" id="ProtNLM"/>
    </source>
</evidence>
<reference evidence="1 2" key="1">
    <citation type="submission" date="2018-10" db="EMBL/GenBank/DDBJ databases">
        <title>A high-quality apple genome assembly.</title>
        <authorList>
            <person name="Hu J."/>
        </authorList>
    </citation>
    <scope>NUCLEOTIDE SEQUENCE [LARGE SCALE GENOMIC DNA]</scope>
    <source>
        <strain evidence="2">cv. HFTH1</strain>
        <tissue evidence="1">Young leaf</tissue>
    </source>
</reference>
<dbReference type="GO" id="GO:0004377">
    <property type="term" value="F:GDP-Man:Man(3)GlcNAc(2)-PP-Dol alpha-1,2-mannosyltransferase activity"/>
    <property type="evidence" value="ECO:0007669"/>
    <property type="project" value="InterPro"/>
</dbReference>
<name>A0A498ILT3_MALDO</name>
<dbReference type="GO" id="GO:0006487">
    <property type="term" value="P:protein N-linked glycosylation"/>
    <property type="evidence" value="ECO:0007669"/>
    <property type="project" value="TreeGrafter"/>
</dbReference>
<protein>
    <recommendedName>
        <fullName evidence="3">Glycosyl transferase family 1 domain-containing protein</fullName>
    </recommendedName>
</protein>